<dbReference type="InterPro" id="IPR002108">
    <property type="entry name" value="ADF-H"/>
</dbReference>
<dbReference type="eggNOG" id="KOG1735">
    <property type="taxonomic scope" value="Eukaryota"/>
</dbReference>
<comment type="similarity">
    <text evidence="1">Belongs to the actin-binding proteins ADF family.</text>
</comment>
<dbReference type="Proteomes" id="UP000054408">
    <property type="component" value="Unassembled WGS sequence"/>
</dbReference>
<dbReference type="PANTHER" id="PTHR11913">
    <property type="entry name" value="COFILIN-RELATED"/>
    <property type="match status" value="1"/>
</dbReference>
<name>A0A0L0D0P4_THETB</name>
<keyword evidence="2" id="KW-0009">Actin-binding</keyword>
<dbReference type="OMA" id="WSMIYAT"/>
<dbReference type="InterPro" id="IPR029006">
    <property type="entry name" value="ADF-H/Gelsolin-like_dom_sf"/>
</dbReference>
<dbReference type="SUPFAM" id="SSF55753">
    <property type="entry name" value="Actin depolymerizing proteins"/>
    <property type="match status" value="1"/>
</dbReference>
<dbReference type="CDD" id="cd11286">
    <property type="entry name" value="ADF_cofilin_like"/>
    <property type="match status" value="1"/>
</dbReference>
<evidence type="ECO:0000256" key="2">
    <source>
        <dbReference type="ARBA" id="ARBA00023203"/>
    </source>
</evidence>
<dbReference type="PRINTS" id="PR00006">
    <property type="entry name" value="COFILIN"/>
</dbReference>
<dbReference type="GO" id="GO:0030042">
    <property type="term" value="P:actin filament depolymerization"/>
    <property type="evidence" value="ECO:0007669"/>
    <property type="project" value="InterPro"/>
</dbReference>
<dbReference type="STRING" id="461836.A0A0L0D0P4"/>
<dbReference type="AlphaFoldDB" id="A0A0L0D0P4"/>
<proteinExistence type="inferred from homology"/>
<dbReference type="InterPro" id="IPR017904">
    <property type="entry name" value="ADF/Cofilin"/>
</dbReference>
<evidence type="ECO:0000313" key="5">
    <source>
        <dbReference type="Proteomes" id="UP000054408"/>
    </source>
</evidence>
<evidence type="ECO:0000313" key="4">
    <source>
        <dbReference type="EMBL" id="KNC45944.1"/>
    </source>
</evidence>
<dbReference type="Pfam" id="PF00241">
    <property type="entry name" value="Cofilin_ADF"/>
    <property type="match status" value="1"/>
</dbReference>
<keyword evidence="5" id="KW-1185">Reference proteome</keyword>
<dbReference type="GO" id="GO:0015629">
    <property type="term" value="C:actin cytoskeleton"/>
    <property type="evidence" value="ECO:0007669"/>
    <property type="project" value="InterPro"/>
</dbReference>
<accession>A0A0L0D0P4</accession>
<dbReference type="PROSITE" id="PS51263">
    <property type="entry name" value="ADF_H"/>
    <property type="match status" value="1"/>
</dbReference>
<evidence type="ECO:0000256" key="1">
    <source>
        <dbReference type="ARBA" id="ARBA00006844"/>
    </source>
</evidence>
<reference evidence="4 5" key="1">
    <citation type="submission" date="2010-05" db="EMBL/GenBank/DDBJ databases">
        <title>The Genome Sequence of Thecamonas trahens ATCC 50062.</title>
        <authorList>
            <consortium name="The Broad Institute Genome Sequencing Platform"/>
            <person name="Russ C."/>
            <person name="Cuomo C."/>
            <person name="Shea T."/>
            <person name="Young S.K."/>
            <person name="Zeng Q."/>
            <person name="Koehrsen M."/>
            <person name="Haas B."/>
            <person name="Borodovsky M."/>
            <person name="Guigo R."/>
            <person name="Alvarado L."/>
            <person name="Berlin A."/>
            <person name="Bochicchio J."/>
            <person name="Borenstein D."/>
            <person name="Chapman S."/>
            <person name="Chen Z."/>
            <person name="Freedman E."/>
            <person name="Gellesch M."/>
            <person name="Goldberg J."/>
            <person name="Griggs A."/>
            <person name="Gujja S."/>
            <person name="Heilman E."/>
            <person name="Heiman D."/>
            <person name="Hepburn T."/>
            <person name="Howarth C."/>
            <person name="Jen D."/>
            <person name="Larson L."/>
            <person name="Mehta T."/>
            <person name="Park D."/>
            <person name="Pearson M."/>
            <person name="Roberts A."/>
            <person name="Saif S."/>
            <person name="Shenoy N."/>
            <person name="Sisk P."/>
            <person name="Stolte C."/>
            <person name="Sykes S."/>
            <person name="Thomson T."/>
            <person name="Walk T."/>
            <person name="White J."/>
            <person name="Yandava C."/>
            <person name="Burger G."/>
            <person name="Gray M.W."/>
            <person name="Holland P.W.H."/>
            <person name="King N."/>
            <person name="Lang F.B.F."/>
            <person name="Roger A.J."/>
            <person name="Ruiz-Trillo I."/>
            <person name="Lander E."/>
            <person name="Nusbaum C."/>
        </authorList>
    </citation>
    <scope>NUCLEOTIDE SEQUENCE [LARGE SCALE GENOMIC DNA]</scope>
    <source>
        <strain evidence="4 5">ATCC 50062</strain>
    </source>
</reference>
<evidence type="ECO:0000259" key="3">
    <source>
        <dbReference type="PROSITE" id="PS51263"/>
    </source>
</evidence>
<sequence length="140" mass="15889">MATGISVDDACVEAFQELKIGHKHRFVIFKINDDHTAVEPLVNGDKDATWDDFCAQLPADSCRYAIFDFEFETNDGGKRNKITFVVWTPDVCRVKEKMLYAGTKDAVKKKLEGIQCEVQATDNSEIEYDVVKEKASRFDN</sequence>
<protein>
    <submittedName>
        <fullName evidence="4">Actophorin</fullName>
    </submittedName>
</protein>
<dbReference type="EMBL" id="GL349433">
    <property type="protein sequence ID" value="KNC45944.1"/>
    <property type="molecule type" value="Genomic_DNA"/>
</dbReference>
<organism evidence="4 5">
    <name type="scientific">Thecamonas trahens ATCC 50062</name>
    <dbReference type="NCBI Taxonomy" id="461836"/>
    <lineage>
        <taxon>Eukaryota</taxon>
        <taxon>Apusozoa</taxon>
        <taxon>Apusomonadida</taxon>
        <taxon>Apusomonadidae</taxon>
        <taxon>Thecamonas</taxon>
    </lineage>
</organism>
<dbReference type="Gene3D" id="3.40.20.10">
    <property type="entry name" value="Severin"/>
    <property type="match status" value="1"/>
</dbReference>
<dbReference type="GeneID" id="25559885"/>
<dbReference type="SMART" id="SM00102">
    <property type="entry name" value="ADF"/>
    <property type="match status" value="1"/>
</dbReference>
<dbReference type="RefSeq" id="XP_013762927.1">
    <property type="nucleotide sequence ID" value="XM_013907473.1"/>
</dbReference>
<dbReference type="GO" id="GO:0003779">
    <property type="term" value="F:actin binding"/>
    <property type="evidence" value="ECO:0007669"/>
    <property type="project" value="UniProtKB-KW"/>
</dbReference>
<dbReference type="OrthoDB" id="10249245at2759"/>
<gene>
    <name evidence="4" type="ORF">AMSG_00058</name>
</gene>
<feature type="domain" description="ADF-H" evidence="3">
    <location>
        <begin position="2"/>
        <end position="136"/>
    </location>
</feature>